<protein>
    <recommendedName>
        <fullName evidence="9">Hydroxyacid dehydrogenase</fullName>
    </recommendedName>
</protein>
<dbReference type="PANTHER" id="PTHR43026:SF1">
    <property type="entry name" value="2-HYDROXYACID DEHYDROGENASE HOMOLOG 1-RELATED"/>
    <property type="match status" value="1"/>
</dbReference>
<comment type="caution">
    <text evidence="7">The sequence shown here is derived from an EMBL/GenBank/DDBJ whole genome shotgun (WGS) entry which is preliminary data.</text>
</comment>
<dbReference type="Gene3D" id="3.40.50.720">
    <property type="entry name" value="NAD(P)-binding Rossmann-like Domain"/>
    <property type="match status" value="2"/>
</dbReference>
<proteinExistence type="inferred from homology"/>
<gene>
    <name evidence="7" type="ORF">A3D53_02005</name>
</gene>
<accession>A0A1F6M9F5</accession>
<feature type="domain" description="D-isomer specific 2-hydroxyacid dehydrogenase catalytic" evidence="5">
    <location>
        <begin position="45"/>
        <end position="331"/>
    </location>
</feature>
<dbReference type="GO" id="GO:0008720">
    <property type="term" value="F:D-lactate dehydrogenase (NAD+) activity"/>
    <property type="evidence" value="ECO:0007669"/>
    <property type="project" value="TreeGrafter"/>
</dbReference>
<evidence type="ECO:0000256" key="2">
    <source>
        <dbReference type="ARBA" id="ARBA00023002"/>
    </source>
</evidence>
<dbReference type="InterPro" id="IPR006139">
    <property type="entry name" value="D-isomer_2_OHA_DH_cat_dom"/>
</dbReference>
<dbReference type="PROSITE" id="PS00065">
    <property type="entry name" value="D_2_HYDROXYACID_DH_1"/>
    <property type="match status" value="1"/>
</dbReference>
<keyword evidence="3" id="KW-0520">NAD</keyword>
<dbReference type="InterPro" id="IPR029753">
    <property type="entry name" value="D-isomer_DH_CS"/>
</dbReference>
<dbReference type="Pfam" id="PF00389">
    <property type="entry name" value="2-Hacid_dh"/>
    <property type="match status" value="1"/>
</dbReference>
<dbReference type="GO" id="GO:0051287">
    <property type="term" value="F:NAD binding"/>
    <property type="evidence" value="ECO:0007669"/>
    <property type="project" value="InterPro"/>
</dbReference>
<evidence type="ECO:0000256" key="4">
    <source>
        <dbReference type="RuleBase" id="RU003719"/>
    </source>
</evidence>
<reference evidence="7 8" key="1">
    <citation type="journal article" date="2016" name="Nat. Commun.">
        <title>Thousands of microbial genomes shed light on interconnected biogeochemical processes in an aquifer system.</title>
        <authorList>
            <person name="Anantharaman K."/>
            <person name="Brown C.T."/>
            <person name="Hug L.A."/>
            <person name="Sharon I."/>
            <person name="Castelle C.J."/>
            <person name="Probst A.J."/>
            <person name="Thomas B.C."/>
            <person name="Singh A."/>
            <person name="Wilkins M.J."/>
            <person name="Karaoz U."/>
            <person name="Brodie E.L."/>
            <person name="Williams K.H."/>
            <person name="Hubbard S.S."/>
            <person name="Banfield J.F."/>
        </authorList>
    </citation>
    <scope>NUCLEOTIDE SEQUENCE [LARGE SCALE GENOMIC DNA]</scope>
</reference>
<dbReference type="InterPro" id="IPR006140">
    <property type="entry name" value="D-isomer_DH_NAD-bd"/>
</dbReference>
<dbReference type="AlphaFoldDB" id="A0A1F6M9F5"/>
<dbReference type="SUPFAM" id="SSF52283">
    <property type="entry name" value="Formate/glycerate dehydrogenase catalytic domain-like"/>
    <property type="match status" value="1"/>
</dbReference>
<comment type="similarity">
    <text evidence="1 4">Belongs to the D-isomer specific 2-hydroxyacid dehydrogenase family.</text>
</comment>
<dbReference type="InterPro" id="IPR036291">
    <property type="entry name" value="NAD(P)-bd_dom_sf"/>
</dbReference>
<dbReference type="InterPro" id="IPR058205">
    <property type="entry name" value="D-LDH-like"/>
</dbReference>
<feature type="domain" description="D-isomer specific 2-hydroxyacid dehydrogenase NAD-binding" evidence="6">
    <location>
        <begin position="109"/>
        <end position="304"/>
    </location>
</feature>
<evidence type="ECO:0000256" key="1">
    <source>
        <dbReference type="ARBA" id="ARBA00005854"/>
    </source>
</evidence>
<evidence type="ECO:0008006" key="9">
    <source>
        <dbReference type="Google" id="ProtNLM"/>
    </source>
</evidence>
<dbReference type="InterPro" id="IPR029752">
    <property type="entry name" value="D-isomer_DH_CS1"/>
</dbReference>
<evidence type="ECO:0000259" key="6">
    <source>
        <dbReference type="Pfam" id="PF02826"/>
    </source>
</evidence>
<dbReference type="Proteomes" id="UP000176413">
    <property type="component" value="Unassembled WGS sequence"/>
</dbReference>
<organism evidence="7 8">
    <name type="scientific">Candidatus Magasanikbacteria bacterium RIFCSPHIGHO2_02_FULL_45_10</name>
    <dbReference type="NCBI Taxonomy" id="1798679"/>
    <lineage>
        <taxon>Bacteria</taxon>
        <taxon>Candidatus Magasanikiibacteriota</taxon>
    </lineage>
</organism>
<evidence type="ECO:0000256" key="3">
    <source>
        <dbReference type="ARBA" id="ARBA00023027"/>
    </source>
</evidence>
<evidence type="ECO:0000313" key="8">
    <source>
        <dbReference type="Proteomes" id="UP000176413"/>
    </source>
</evidence>
<dbReference type="EMBL" id="MFQA01000051">
    <property type="protein sequence ID" value="OGH68282.1"/>
    <property type="molecule type" value="Genomic_DNA"/>
</dbReference>
<dbReference type="PANTHER" id="PTHR43026">
    <property type="entry name" value="2-HYDROXYACID DEHYDROGENASE HOMOLOG 1-RELATED"/>
    <property type="match status" value="1"/>
</dbReference>
<evidence type="ECO:0000313" key="7">
    <source>
        <dbReference type="EMBL" id="OGH68282.1"/>
    </source>
</evidence>
<dbReference type="SUPFAM" id="SSF51735">
    <property type="entry name" value="NAD(P)-binding Rossmann-fold domains"/>
    <property type="match status" value="1"/>
</dbReference>
<dbReference type="Pfam" id="PF02826">
    <property type="entry name" value="2-Hacid_dh_C"/>
    <property type="match status" value="1"/>
</dbReference>
<keyword evidence="2 4" id="KW-0560">Oxidoreductase</keyword>
<dbReference type="PROSITE" id="PS00670">
    <property type="entry name" value="D_2_HYDROXYACID_DH_2"/>
    <property type="match status" value="1"/>
</dbReference>
<sequence>MPPKKPAIAFFGVWKDMEVYLAEQMKGLPYANYPSALDPVKINSCIELLVVFVESKVTSAVIQALPQLKYIATMSTGYDHIDLKAAKKRNIAVANVPVYGNVTVAEHTMSLMLGLTRKLFLSAERVKEGVYDFHGLRGVDLAGKTLGVIGTGHIGQSLIKMARGFGLTILAYDLFPNLTAAKKLNFTYTNLNSLLKRSDIITLHIPLTAATYHFINKKNIALIKKGSYLINTARGALVDPTALLKALESGHLAGAGLDVLEDEDLIQNYEEIIQGTCTACELKTSLINKLIIERQNTIVTPHNAFNSTEAIKRIVDTTVLNIKAFIKNKPINLVC</sequence>
<evidence type="ECO:0000259" key="5">
    <source>
        <dbReference type="Pfam" id="PF00389"/>
    </source>
</evidence>
<name>A0A1F6M9F5_9BACT</name>